<dbReference type="InterPro" id="IPR017927">
    <property type="entry name" value="FAD-bd_FR_type"/>
</dbReference>
<dbReference type="Pfam" id="PF00970">
    <property type="entry name" value="FAD_binding_6"/>
    <property type="match status" value="1"/>
</dbReference>
<dbReference type="Pfam" id="PF00175">
    <property type="entry name" value="NAD_binding_1"/>
    <property type="match status" value="1"/>
</dbReference>
<accession>A0A6I9QNU2</accession>
<keyword evidence="2" id="KW-1185">Reference proteome</keyword>
<dbReference type="Gene3D" id="2.40.30.10">
    <property type="entry name" value="Translation factors"/>
    <property type="match status" value="1"/>
</dbReference>
<gene>
    <name evidence="3" type="primary">LOC105037150</name>
</gene>
<dbReference type="Gene3D" id="3.40.50.80">
    <property type="entry name" value="Nucleotide-binding domain of ferredoxin-NADP reductase (FNR) module"/>
    <property type="match status" value="1"/>
</dbReference>
<dbReference type="RefSeq" id="XP_010911148.1">
    <property type="nucleotide sequence ID" value="XM_010912846.1"/>
</dbReference>
<dbReference type="PANTHER" id="PTHR47354">
    <property type="entry name" value="NADH OXIDOREDUCTASE HCR"/>
    <property type="match status" value="1"/>
</dbReference>
<evidence type="ECO:0000313" key="3">
    <source>
        <dbReference type="RefSeq" id="XP_010911148.1"/>
    </source>
</evidence>
<dbReference type="OrthoDB" id="1856718at2759"/>
<dbReference type="InterPro" id="IPR008333">
    <property type="entry name" value="Cbr1-like_FAD-bd_dom"/>
</dbReference>
<dbReference type="InterPro" id="IPR017938">
    <property type="entry name" value="Riboflavin_synthase-like_b-brl"/>
</dbReference>
<dbReference type="Proteomes" id="UP000504607">
    <property type="component" value="Unplaced"/>
</dbReference>
<dbReference type="PRINTS" id="PR00410">
    <property type="entry name" value="PHEHYDRXLASE"/>
</dbReference>
<evidence type="ECO:0000313" key="2">
    <source>
        <dbReference type="Proteomes" id="UP000504607"/>
    </source>
</evidence>
<dbReference type="InParanoid" id="A0A6I9QNU2"/>
<dbReference type="PROSITE" id="PS51384">
    <property type="entry name" value="FAD_FR"/>
    <property type="match status" value="1"/>
</dbReference>
<reference evidence="3" key="1">
    <citation type="submission" date="2025-08" db="UniProtKB">
        <authorList>
            <consortium name="RefSeq"/>
        </authorList>
    </citation>
    <scope>IDENTIFICATION</scope>
</reference>
<organism evidence="2 3">
    <name type="scientific">Elaeis guineensis var. tenera</name>
    <name type="common">Oil palm</name>
    <dbReference type="NCBI Taxonomy" id="51953"/>
    <lineage>
        <taxon>Eukaryota</taxon>
        <taxon>Viridiplantae</taxon>
        <taxon>Streptophyta</taxon>
        <taxon>Embryophyta</taxon>
        <taxon>Tracheophyta</taxon>
        <taxon>Spermatophyta</taxon>
        <taxon>Magnoliopsida</taxon>
        <taxon>Liliopsida</taxon>
        <taxon>Arecaceae</taxon>
        <taxon>Arecoideae</taxon>
        <taxon>Cocoseae</taxon>
        <taxon>Elaeidinae</taxon>
        <taxon>Elaeis</taxon>
    </lineage>
</organism>
<dbReference type="SUPFAM" id="SSF52343">
    <property type="entry name" value="Ferredoxin reductase-like, C-terminal NADP-linked domain"/>
    <property type="match status" value="1"/>
</dbReference>
<dbReference type="SUPFAM" id="SSF63380">
    <property type="entry name" value="Riboflavin synthase domain-like"/>
    <property type="match status" value="1"/>
</dbReference>
<dbReference type="InterPro" id="IPR001433">
    <property type="entry name" value="OxRdtase_FAD/NAD-bd"/>
</dbReference>
<dbReference type="PANTHER" id="PTHR47354:SF5">
    <property type="entry name" value="PROTEIN RFBI"/>
    <property type="match status" value="1"/>
</dbReference>
<feature type="domain" description="FAD-binding FR-type" evidence="1">
    <location>
        <begin position="8"/>
        <end position="109"/>
    </location>
</feature>
<proteinExistence type="predicted"/>
<protein>
    <submittedName>
        <fullName evidence="3">Uncharacterized protein LOC105037150</fullName>
    </submittedName>
</protein>
<sequence>MTTGEQNDPWRDVKIERIEQLTPRIKSVFLELPALTSHRAGQHVNVRLTAPDGYAAQRSYSIASVPGADTVELIIEKLDDGEVSPFFHDIAEAGESIEVRGPLGGHFVWGPADGGPLLLIAGGSGIAPLMAMVRAWAADLTAVVAQTVATVEVPQVPMPVLLVCSARTPADLPFRAELLALEAARSDFTFIAVTTREPPPRPTDLGRRLDAAAIANVLGRWDHTPRHVYVCGANRFVEAVANGLVDAGIPAARIKTERYGGA</sequence>
<dbReference type="AlphaFoldDB" id="A0A6I9QNU2"/>
<dbReference type="InterPro" id="IPR050415">
    <property type="entry name" value="MRET"/>
</dbReference>
<evidence type="ECO:0000259" key="1">
    <source>
        <dbReference type="PROSITE" id="PS51384"/>
    </source>
</evidence>
<dbReference type="GO" id="GO:0016491">
    <property type="term" value="F:oxidoreductase activity"/>
    <property type="evidence" value="ECO:0007669"/>
    <property type="project" value="InterPro"/>
</dbReference>
<dbReference type="InterPro" id="IPR039261">
    <property type="entry name" value="FNR_nucleotide-bd"/>
</dbReference>
<name>A0A6I9QNU2_ELAGV</name>